<feature type="domain" description="Cadherin" evidence="10">
    <location>
        <begin position="116"/>
        <end position="224"/>
    </location>
</feature>
<dbReference type="GO" id="GO:0005509">
    <property type="term" value="F:calcium ion binding"/>
    <property type="evidence" value="ECO:0007669"/>
    <property type="project" value="UniProtKB-UniRule"/>
</dbReference>
<dbReference type="OrthoDB" id="6252479at2759"/>
<dbReference type="FunFam" id="2.60.40.60:FF:000001">
    <property type="entry name" value="Protocadherin alpha 2"/>
    <property type="match status" value="1"/>
</dbReference>
<dbReference type="FunFam" id="2.60.40.60:FF:000002">
    <property type="entry name" value="Protocadherin alpha 2"/>
    <property type="match status" value="1"/>
</dbReference>
<dbReference type="FunFam" id="2.60.40.60:FF:000018">
    <property type="entry name" value="Protocadherin gamma c3"/>
    <property type="match status" value="1"/>
</dbReference>
<evidence type="ECO:0000256" key="2">
    <source>
        <dbReference type="ARBA" id="ARBA00022692"/>
    </source>
</evidence>
<evidence type="ECO:0000256" key="5">
    <source>
        <dbReference type="ARBA" id="ARBA00022889"/>
    </source>
</evidence>
<reference evidence="11" key="1">
    <citation type="submission" date="2025-08" db="UniProtKB">
        <authorList>
            <consortium name="Ensembl"/>
        </authorList>
    </citation>
    <scope>IDENTIFICATION</scope>
</reference>
<keyword evidence="3" id="KW-0677">Repeat</keyword>
<dbReference type="PRINTS" id="PR00205">
    <property type="entry name" value="CADHERIN"/>
</dbReference>
<dbReference type="GO" id="GO:0007156">
    <property type="term" value="P:homophilic cell adhesion via plasma membrane adhesion molecules"/>
    <property type="evidence" value="ECO:0007669"/>
    <property type="project" value="InterPro"/>
</dbReference>
<feature type="domain" description="Cadherin" evidence="10">
    <location>
        <begin position="435"/>
        <end position="544"/>
    </location>
</feature>
<keyword evidence="7" id="KW-0472">Membrane</keyword>
<keyword evidence="5" id="KW-0130">Cell adhesion</keyword>
<dbReference type="FunFam" id="2.60.40.60:FF:000129">
    <property type="entry name" value="protocadherin alpha-C2 isoform X1"/>
    <property type="match status" value="1"/>
</dbReference>
<reference evidence="11" key="2">
    <citation type="submission" date="2025-09" db="UniProtKB">
        <authorList>
            <consortium name="Ensembl"/>
        </authorList>
    </citation>
    <scope>IDENTIFICATION</scope>
</reference>
<evidence type="ECO:0000256" key="4">
    <source>
        <dbReference type="ARBA" id="ARBA00022837"/>
    </source>
</evidence>
<evidence type="ECO:0000256" key="6">
    <source>
        <dbReference type="ARBA" id="ARBA00022989"/>
    </source>
</evidence>
<dbReference type="GO" id="GO:0005886">
    <property type="term" value="C:plasma membrane"/>
    <property type="evidence" value="ECO:0007669"/>
    <property type="project" value="InterPro"/>
</dbReference>
<evidence type="ECO:0000313" key="12">
    <source>
        <dbReference type="Proteomes" id="UP000694569"/>
    </source>
</evidence>
<dbReference type="Pfam" id="PF08266">
    <property type="entry name" value="Cadherin_2"/>
    <property type="match status" value="1"/>
</dbReference>
<dbReference type="PANTHER" id="PTHR24028">
    <property type="entry name" value="CADHERIN-87A"/>
    <property type="match status" value="1"/>
</dbReference>
<dbReference type="Pfam" id="PF00028">
    <property type="entry name" value="Cadherin"/>
    <property type="match status" value="4"/>
</dbReference>
<feature type="domain" description="Cadherin" evidence="10">
    <location>
        <begin position="26"/>
        <end position="115"/>
    </location>
</feature>
<organism evidence="11 12">
    <name type="scientific">Leptobrachium leishanense</name>
    <name type="common">Leishan spiny toad</name>
    <dbReference type="NCBI Taxonomy" id="445787"/>
    <lineage>
        <taxon>Eukaryota</taxon>
        <taxon>Metazoa</taxon>
        <taxon>Chordata</taxon>
        <taxon>Craniata</taxon>
        <taxon>Vertebrata</taxon>
        <taxon>Euteleostomi</taxon>
        <taxon>Amphibia</taxon>
        <taxon>Batrachia</taxon>
        <taxon>Anura</taxon>
        <taxon>Pelobatoidea</taxon>
        <taxon>Megophryidae</taxon>
        <taxon>Leptobrachium</taxon>
    </lineage>
</organism>
<evidence type="ECO:0000256" key="7">
    <source>
        <dbReference type="ARBA" id="ARBA00023136"/>
    </source>
</evidence>
<dbReference type="PROSITE" id="PS50268">
    <property type="entry name" value="CADHERIN_2"/>
    <property type="match status" value="5"/>
</dbReference>
<feature type="domain" description="Cadherin" evidence="10">
    <location>
        <begin position="225"/>
        <end position="329"/>
    </location>
</feature>
<evidence type="ECO:0000313" key="11">
    <source>
        <dbReference type="Ensembl" id="ENSLLEP00000023137.1"/>
    </source>
</evidence>
<sequence>LAVRRSLVKTMKWQVVFFSISILYVSGQIHYSIFEEMKQGSIIGNVANDLDLDVKELSFRKLQIAPHNKKIDRESICEIEKKCMLNLEILAENPLKMLYHVKIDIQDINDNTPYFPKNIFNLSISEITTPGVHFALGKAEDPDLGVNSLQCYTLTPNQYFKLGEKISAEGLKYPELILEKPLDREKQSFLELILTASDGGKPVKTGTALIRIVVQDVNDNYPVFGQDTYRISLKEDATNGFQVLRLNATDEDEGTNAQITYLFSHTAANAMDTFSLDPDSGDIKIIGPLDYEVKQNYEITVEAKDGGGLGTYCTILIQILDVNDNAPEIQLVSLATPIPEDSIPGTVVAVFQVNDLDSGTNGEVSCDVPDTSLFKLLPTSTSYYQLVTFSSVDRETIPMYNITIIAKDEGSPQLSTKKVIQVAISDVNDNPPLFDKLKYIGYIFENNLPGTSVYSVQASDFDTDENARVTYSILNRNISDIPISSYISMNSKTGVVYAQRSFDYEQIRDFDFQVIAKDSGSPSLSSNVTVRICIVDKNDNAPKILYPSPDMEGTTLVKCVSCSTCSITES</sequence>
<keyword evidence="2" id="KW-0812">Transmembrane</keyword>
<keyword evidence="6" id="KW-1133">Transmembrane helix</keyword>
<evidence type="ECO:0000256" key="8">
    <source>
        <dbReference type="ARBA" id="ARBA00023180"/>
    </source>
</evidence>
<dbReference type="Ensembl" id="ENSLLET00000024014.1">
    <property type="protein sequence ID" value="ENSLLEP00000023137.1"/>
    <property type="gene ID" value="ENSLLEG00000014676.1"/>
</dbReference>
<dbReference type="GeneTree" id="ENSGT00940000156683"/>
<proteinExistence type="predicted"/>
<dbReference type="Gene3D" id="2.60.40.60">
    <property type="entry name" value="Cadherins"/>
    <property type="match status" value="6"/>
</dbReference>
<dbReference type="SMART" id="SM00112">
    <property type="entry name" value="CA"/>
    <property type="match status" value="4"/>
</dbReference>
<dbReference type="CDD" id="cd11304">
    <property type="entry name" value="Cadherin_repeat"/>
    <property type="match status" value="5"/>
</dbReference>
<accession>A0A8C5W734</accession>
<dbReference type="SUPFAM" id="SSF49313">
    <property type="entry name" value="Cadherin-like"/>
    <property type="match status" value="4"/>
</dbReference>
<dbReference type="AlphaFoldDB" id="A0A8C5W734"/>
<dbReference type="Proteomes" id="UP000694569">
    <property type="component" value="Unplaced"/>
</dbReference>
<name>A0A8C5W734_9ANUR</name>
<keyword evidence="12" id="KW-1185">Reference proteome</keyword>
<evidence type="ECO:0000259" key="10">
    <source>
        <dbReference type="PROSITE" id="PS50268"/>
    </source>
</evidence>
<evidence type="ECO:0000256" key="9">
    <source>
        <dbReference type="PROSITE-ProRule" id="PRU00043"/>
    </source>
</evidence>
<evidence type="ECO:0000256" key="3">
    <source>
        <dbReference type="ARBA" id="ARBA00022737"/>
    </source>
</evidence>
<dbReference type="InterPro" id="IPR015919">
    <property type="entry name" value="Cadherin-like_sf"/>
</dbReference>
<feature type="domain" description="Cadherin" evidence="10">
    <location>
        <begin position="338"/>
        <end position="434"/>
    </location>
</feature>
<keyword evidence="4 9" id="KW-0106">Calcium</keyword>
<dbReference type="InterPro" id="IPR002126">
    <property type="entry name" value="Cadherin-like_dom"/>
</dbReference>
<dbReference type="InterPro" id="IPR013164">
    <property type="entry name" value="Cadherin_N"/>
</dbReference>
<evidence type="ECO:0000256" key="1">
    <source>
        <dbReference type="ARBA" id="ARBA00004167"/>
    </source>
</evidence>
<dbReference type="InterPro" id="IPR050174">
    <property type="entry name" value="Protocadherin/Cadherin-CA"/>
</dbReference>
<comment type="subcellular location">
    <subcellularLocation>
        <location evidence="1">Membrane</location>
        <topology evidence="1">Single-pass membrane protein</topology>
    </subcellularLocation>
</comment>
<dbReference type="PANTHER" id="PTHR24028:SF332">
    <property type="entry name" value="PROTOCADHERIN GAMMA-B5"/>
    <property type="match status" value="1"/>
</dbReference>
<dbReference type="PROSITE" id="PS00232">
    <property type="entry name" value="CADHERIN_1"/>
    <property type="match status" value="2"/>
</dbReference>
<dbReference type="InterPro" id="IPR020894">
    <property type="entry name" value="Cadherin_CS"/>
</dbReference>
<protein>
    <recommendedName>
        <fullName evidence="10">Cadherin domain-containing protein</fullName>
    </recommendedName>
</protein>
<keyword evidence="8" id="KW-0325">Glycoprotein</keyword>